<gene>
    <name evidence="1" type="ORF">EPI10_028292</name>
</gene>
<dbReference type="PANTHER" id="PTHR46148:SF44">
    <property type="entry name" value="GAG-POL POLYPROTEIN"/>
    <property type="match status" value="1"/>
</dbReference>
<accession>A0A5B6UWC4</accession>
<evidence type="ECO:0000313" key="2">
    <source>
        <dbReference type="Proteomes" id="UP000325315"/>
    </source>
</evidence>
<evidence type="ECO:0000313" key="1">
    <source>
        <dbReference type="EMBL" id="KAA3461743.1"/>
    </source>
</evidence>
<dbReference type="Proteomes" id="UP000325315">
    <property type="component" value="Unassembled WGS sequence"/>
</dbReference>
<dbReference type="PANTHER" id="PTHR46148">
    <property type="entry name" value="CHROMO DOMAIN-CONTAINING PROTEIN"/>
    <property type="match status" value="1"/>
</dbReference>
<keyword evidence="2" id="KW-1185">Reference proteome</keyword>
<dbReference type="OrthoDB" id="996762at2759"/>
<dbReference type="EMBL" id="SMMG02000009">
    <property type="protein sequence ID" value="KAA3461743.1"/>
    <property type="molecule type" value="Genomic_DNA"/>
</dbReference>
<name>A0A5B6UWC4_9ROSI</name>
<dbReference type="AlphaFoldDB" id="A0A5B6UWC4"/>
<proteinExistence type="predicted"/>
<comment type="caution">
    <text evidence="1">The sequence shown here is derived from an EMBL/GenBank/DDBJ whole genome shotgun (WGS) entry which is preliminary data.</text>
</comment>
<protein>
    <submittedName>
        <fullName evidence="1">Coilin-like</fullName>
    </submittedName>
</protein>
<organism evidence="1 2">
    <name type="scientific">Gossypium australe</name>
    <dbReference type="NCBI Taxonomy" id="47621"/>
    <lineage>
        <taxon>Eukaryota</taxon>
        <taxon>Viridiplantae</taxon>
        <taxon>Streptophyta</taxon>
        <taxon>Embryophyta</taxon>
        <taxon>Tracheophyta</taxon>
        <taxon>Spermatophyta</taxon>
        <taxon>Magnoliopsida</taxon>
        <taxon>eudicotyledons</taxon>
        <taxon>Gunneridae</taxon>
        <taxon>Pentapetalae</taxon>
        <taxon>rosids</taxon>
        <taxon>malvids</taxon>
        <taxon>Malvales</taxon>
        <taxon>Malvaceae</taxon>
        <taxon>Malvoideae</taxon>
        <taxon>Gossypium</taxon>
    </lineage>
</organism>
<reference evidence="2" key="1">
    <citation type="journal article" date="2019" name="Plant Biotechnol. J.">
        <title>Genome sequencing of the Australian wild diploid species Gossypium australe highlights disease resistance and delayed gland morphogenesis.</title>
        <authorList>
            <person name="Cai Y."/>
            <person name="Cai X."/>
            <person name="Wang Q."/>
            <person name="Wang P."/>
            <person name="Zhang Y."/>
            <person name="Cai C."/>
            <person name="Xu Y."/>
            <person name="Wang K."/>
            <person name="Zhou Z."/>
            <person name="Wang C."/>
            <person name="Geng S."/>
            <person name="Li B."/>
            <person name="Dong Q."/>
            <person name="Hou Y."/>
            <person name="Wang H."/>
            <person name="Ai P."/>
            <person name="Liu Z."/>
            <person name="Yi F."/>
            <person name="Sun M."/>
            <person name="An G."/>
            <person name="Cheng J."/>
            <person name="Zhang Y."/>
            <person name="Shi Q."/>
            <person name="Xie Y."/>
            <person name="Shi X."/>
            <person name="Chang Y."/>
            <person name="Huang F."/>
            <person name="Chen Y."/>
            <person name="Hong S."/>
            <person name="Mi L."/>
            <person name="Sun Q."/>
            <person name="Zhang L."/>
            <person name="Zhou B."/>
            <person name="Peng R."/>
            <person name="Zhang X."/>
            <person name="Liu F."/>
        </authorList>
    </citation>
    <scope>NUCLEOTIDE SEQUENCE [LARGE SCALE GENOMIC DNA]</scope>
    <source>
        <strain evidence="2">cv. PA1801</strain>
    </source>
</reference>
<sequence length="134" mass="16052">MLRGCVVDFSGNCEEHFSLSEFAYNNIFQLSIQMDPCEALYGRKCRTPLCWTKLGEKRYWVSSWKKVLRFRHKGKLSPRFIGPYRILNRRYHSNPSHVVLIYEVEVRPGLSYEEMLVQILDYEVKILRKKQFLQ</sequence>